<gene>
    <name evidence="3" type="ORF">DCF17_09680</name>
</gene>
<dbReference type="PANTHER" id="PTHR35149:SF2">
    <property type="entry name" value="DUF262 DOMAIN-CONTAINING PROTEIN"/>
    <property type="match status" value="1"/>
</dbReference>
<name>A0A2W4WAF6_9CYAN</name>
<evidence type="ECO:0008006" key="5">
    <source>
        <dbReference type="Google" id="ProtNLM"/>
    </source>
</evidence>
<dbReference type="PANTHER" id="PTHR35149">
    <property type="entry name" value="SLL5132 PROTEIN"/>
    <property type="match status" value="1"/>
</dbReference>
<feature type="domain" description="GmrSD restriction endonucleases C-terminal" evidence="2">
    <location>
        <begin position="437"/>
        <end position="556"/>
    </location>
</feature>
<dbReference type="EMBL" id="QBMN01000055">
    <property type="protein sequence ID" value="PZO42013.1"/>
    <property type="molecule type" value="Genomic_DNA"/>
</dbReference>
<feature type="domain" description="GmrSD restriction endonucleases N-terminal" evidence="1">
    <location>
        <begin position="20"/>
        <end position="239"/>
    </location>
</feature>
<dbReference type="Pfam" id="PF03235">
    <property type="entry name" value="GmrSD_N"/>
    <property type="match status" value="1"/>
</dbReference>
<organism evidence="3 4">
    <name type="scientific">Shackletoniella antarctica</name>
    <dbReference type="NCBI Taxonomy" id="268115"/>
    <lineage>
        <taxon>Bacteria</taxon>
        <taxon>Bacillati</taxon>
        <taxon>Cyanobacteriota</taxon>
        <taxon>Cyanophyceae</taxon>
        <taxon>Oculatellales</taxon>
        <taxon>Oculatellaceae</taxon>
        <taxon>Shackletoniella</taxon>
    </lineage>
</organism>
<dbReference type="InterPro" id="IPR011089">
    <property type="entry name" value="GmrSD_C"/>
</dbReference>
<reference evidence="3 4" key="2">
    <citation type="submission" date="2018-06" db="EMBL/GenBank/DDBJ databases">
        <title>Metagenomic assembly of (sub)arctic Cyanobacteria and their associated microbiome from non-axenic cultures.</title>
        <authorList>
            <person name="Baurain D."/>
        </authorList>
    </citation>
    <scope>NUCLEOTIDE SEQUENCE [LARGE SCALE GENOMIC DNA]</scope>
    <source>
        <strain evidence="3">ULC041bin1</strain>
    </source>
</reference>
<dbReference type="InterPro" id="IPR004919">
    <property type="entry name" value="GmrSD_N"/>
</dbReference>
<comment type="caution">
    <text evidence="3">The sequence shown here is derived from an EMBL/GenBank/DDBJ whole genome shotgun (WGS) entry which is preliminary data.</text>
</comment>
<protein>
    <recommendedName>
        <fullName evidence="5">DUF262 domain-containing protein</fullName>
    </recommendedName>
</protein>
<dbReference type="Proteomes" id="UP000249081">
    <property type="component" value="Unassembled WGS sequence"/>
</dbReference>
<dbReference type="Pfam" id="PF07510">
    <property type="entry name" value="GmrSD_C"/>
    <property type="match status" value="1"/>
</dbReference>
<evidence type="ECO:0000259" key="1">
    <source>
        <dbReference type="Pfam" id="PF03235"/>
    </source>
</evidence>
<evidence type="ECO:0000313" key="3">
    <source>
        <dbReference type="EMBL" id="PZO42013.1"/>
    </source>
</evidence>
<evidence type="ECO:0000313" key="4">
    <source>
        <dbReference type="Proteomes" id="UP000249081"/>
    </source>
</evidence>
<proteinExistence type="predicted"/>
<accession>A0A2W4WAF6</accession>
<evidence type="ECO:0000259" key="2">
    <source>
        <dbReference type="Pfam" id="PF07510"/>
    </source>
</evidence>
<dbReference type="AlphaFoldDB" id="A0A2W4WAF6"/>
<reference evidence="4" key="1">
    <citation type="submission" date="2018-04" db="EMBL/GenBank/DDBJ databases">
        <authorList>
            <person name="Cornet L."/>
        </authorList>
    </citation>
    <scope>NUCLEOTIDE SEQUENCE [LARGE SCALE GENOMIC DNA]</scope>
</reference>
<sequence>MMSTKIHGAEYPIDRIFCGDFVFSIPMYQRPYAWEVEQAAMLLDDLLSFLGEGTESVDEANPYFLGSIVLIKSDGLPESEVVDGQQRLTTLTILLAALREVLPIDWRTQITECLYQKGNPTDINPKGRENRYRLTLRERDADFFKDYIQTEGGFERLKTLKDAVLSDSQRHIFENALALLNRLTQLDEEHQKRLTQFILYKCLLVVVSTPDMDSAYRIFSVLNDRGLDLSHSDILKSEIIGKILPDKQEQYNRLWEDTEVMLGRSTFQDLFSHIRMIYSKAKQKGSVLKEVREHVKPSENPIHFIDKVLCPAAQAYADIQDCCFVSNQHAEAINTYFKYLNRIDNADWLPPAIAYLSKHRHQPDTLLTFFKDLDRLASGLMIRRADINERMRRYSTLLAWIEEDKDLSQPDSPLHLTAEECQAIIQRLNGPLYLETKIRLYVLLRLDTYLSRGEAVYTLPRITVEHILPQTPRQDSQWLAWFPNEEARQGYVHRLGNLALLSGYKNSSAQNYDFDKKKEKYFTGKDGVSPFAMTTQVLNTPEWTPEVIEQRQDELLGRLKQLWRLDQPAPAAQLTTVA</sequence>